<proteinExistence type="inferred from homology"/>
<protein>
    <submittedName>
        <fullName evidence="6">Probable exported protease</fullName>
    </submittedName>
</protein>
<gene>
    <name evidence="6" type="ORF">AVDCRST_MAG46-3595</name>
</gene>
<evidence type="ECO:0000256" key="1">
    <source>
        <dbReference type="ARBA" id="ARBA00010088"/>
    </source>
</evidence>
<organism evidence="6">
    <name type="scientific">uncultured Nocardioidaceae bacterium</name>
    <dbReference type="NCBI Taxonomy" id="253824"/>
    <lineage>
        <taxon>Bacteria</taxon>
        <taxon>Bacillati</taxon>
        <taxon>Actinomycetota</taxon>
        <taxon>Actinomycetes</taxon>
        <taxon>Propionibacteriales</taxon>
        <taxon>Nocardioidaceae</taxon>
        <taxon>environmental samples</taxon>
    </lineage>
</organism>
<name>A0A6J4MR77_9ACTN</name>
<accession>A0A6J4MR77</accession>
<evidence type="ECO:0000256" key="3">
    <source>
        <dbReference type="ARBA" id="ARBA00022801"/>
    </source>
</evidence>
<dbReference type="GO" id="GO:0006508">
    <property type="term" value="P:proteolysis"/>
    <property type="evidence" value="ECO:0007669"/>
    <property type="project" value="UniProtKB-KW"/>
</dbReference>
<dbReference type="SUPFAM" id="SSF53474">
    <property type="entry name" value="alpha/beta-Hydrolases"/>
    <property type="match status" value="1"/>
</dbReference>
<dbReference type="Pfam" id="PF08386">
    <property type="entry name" value="Abhydrolase_4"/>
    <property type="match status" value="1"/>
</dbReference>
<reference evidence="6" key="1">
    <citation type="submission" date="2020-02" db="EMBL/GenBank/DDBJ databases">
        <authorList>
            <person name="Meier V. D."/>
        </authorList>
    </citation>
    <scope>NUCLEOTIDE SEQUENCE</scope>
    <source>
        <strain evidence="6">AVDCRST_MAG46</strain>
    </source>
</reference>
<dbReference type="AlphaFoldDB" id="A0A6J4MR77"/>
<keyword evidence="6" id="KW-0645">Protease</keyword>
<dbReference type="EMBL" id="CADCUD010000252">
    <property type="protein sequence ID" value="CAA9364480.1"/>
    <property type="molecule type" value="Genomic_DNA"/>
</dbReference>
<keyword evidence="3" id="KW-0378">Hydrolase</keyword>
<feature type="region of interest" description="Disordered" evidence="4">
    <location>
        <begin position="31"/>
        <end position="51"/>
    </location>
</feature>
<sequence length="518" mass="54936">MTAGLRRTPRRIAGLGTVLVLVLTLGACGDSTELSEQPETTEPTESTETTQAPEVDAASLDDFYTQELEWSPCGDHECAAAAMPIDYADPTGDTVSIALEKRPADGERIGTIFVNPGGPGGSGVEFVEQVEGEFRPEVLERYDIVGFDPRGVGLSDPVDCYDTEELDAFIAVDPTPDNDQEEQGALEATEDFAAACLETTGDLLAHVSTIEVARDLDVLRGVVGDGKLTYYGASYGTTLGSTYAELFPDKVGRMVLDGATDPSLSVEEGNRSQAAGFQLALEAYLDDCLAGEDCPFTGDRQAALNQIDELLAGLDENPLPTGDEERPLTESLGFFGIAVTLYSEESWPYLSDGLALALDGDGSALLQFADIYFNRENGEYSDNSAEAIYAVNCLDESLSLSVEDIEASIPEYEQASPTFGRVFAWSLLSCSNWPVTSSEEPITIDADGAAPIVVIGTTGDPATPYEEAVALADQLESGVLITRVGDGHTAFGAGNQCVDSAVDAYYLEGTVPEDGLEC</sequence>
<dbReference type="PANTHER" id="PTHR43248">
    <property type="entry name" value="2-SUCCINYL-6-HYDROXY-2,4-CYCLOHEXADIENE-1-CARBOXYLATE SYNTHASE"/>
    <property type="match status" value="1"/>
</dbReference>
<evidence type="ECO:0000259" key="5">
    <source>
        <dbReference type="Pfam" id="PF08386"/>
    </source>
</evidence>
<dbReference type="InterPro" id="IPR051601">
    <property type="entry name" value="Serine_prot/Carboxylest_S33"/>
</dbReference>
<evidence type="ECO:0000256" key="2">
    <source>
        <dbReference type="ARBA" id="ARBA00022729"/>
    </source>
</evidence>
<dbReference type="InterPro" id="IPR013595">
    <property type="entry name" value="Pept_S33_TAP-like_C"/>
</dbReference>
<dbReference type="Gene3D" id="3.40.50.1820">
    <property type="entry name" value="alpha/beta hydrolase"/>
    <property type="match status" value="1"/>
</dbReference>
<evidence type="ECO:0000256" key="4">
    <source>
        <dbReference type="SAM" id="MobiDB-lite"/>
    </source>
</evidence>
<keyword evidence="2" id="KW-0732">Signal</keyword>
<comment type="similarity">
    <text evidence="1">Belongs to the peptidase S33 family.</text>
</comment>
<dbReference type="PANTHER" id="PTHR43248:SF29">
    <property type="entry name" value="TRIPEPTIDYL AMINOPEPTIDASE"/>
    <property type="match status" value="1"/>
</dbReference>
<feature type="domain" description="Peptidase S33 tripeptidyl aminopeptidase-like C-terminal" evidence="5">
    <location>
        <begin position="416"/>
        <end position="518"/>
    </location>
</feature>
<dbReference type="PROSITE" id="PS51257">
    <property type="entry name" value="PROKAR_LIPOPROTEIN"/>
    <property type="match status" value="1"/>
</dbReference>
<dbReference type="InterPro" id="IPR029058">
    <property type="entry name" value="AB_hydrolase_fold"/>
</dbReference>
<evidence type="ECO:0000313" key="6">
    <source>
        <dbReference type="EMBL" id="CAA9364480.1"/>
    </source>
</evidence>
<dbReference type="GO" id="GO:0008233">
    <property type="term" value="F:peptidase activity"/>
    <property type="evidence" value="ECO:0007669"/>
    <property type="project" value="UniProtKB-KW"/>
</dbReference>